<evidence type="ECO:0000313" key="2">
    <source>
        <dbReference type="Proteomes" id="UP001157125"/>
    </source>
</evidence>
<name>A0ABQ6IEW7_9MICO</name>
<dbReference type="Gene3D" id="2.70.98.10">
    <property type="match status" value="1"/>
</dbReference>
<dbReference type="InterPro" id="IPR011013">
    <property type="entry name" value="Gal_mutarotase_sf_dom"/>
</dbReference>
<sequence>MTLTGHQITLTHGAQVATLATLGAALRTYTVDGRDVVLPYGEDEFPPAYAGMVLAPWPNRLRDGRYTFAGEELQVPVSEPDRGTALHGLASFQYWAVGETTDTSVTFTLDLAPSPGYPFQLALATTYALSDAGLSITTEARNIGPTALPYGVGFHPWFAPGGTEVDACTLQAHRGQERHHRRASAAHRSGGRRGLVRCSRAALA</sequence>
<dbReference type="RefSeq" id="WP_348523552.1">
    <property type="nucleotide sequence ID" value="NZ_BSUN01000001.1"/>
</dbReference>
<evidence type="ECO:0000313" key="1">
    <source>
        <dbReference type="EMBL" id="GMA35820.1"/>
    </source>
</evidence>
<dbReference type="EMBL" id="BSUN01000001">
    <property type="protein sequence ID" value="GMA35820.1"/>
    <property type="molecule type" value="Genomic_DNA"/>
</dbReference>
<dbReference type="InterPro" id="IPR008183">
    <property type="entry name" value="Aldose_1/G6P_1-epimerase"/>
</dbReference>
<evidence type="ECO:0008006" key="3">
    <source>
        <dbReference type="Google" id="ProtNLM"/>
    </source>
</evidence>
<gene>
    <name evidence="1" type="ORF">GCM10025876_20240</name>
</gene>
<reference evidence="2" key="1">
    <citation type="journal article" date="2019" name="Int. J. Syst. Evol. Microbiol.">
        <title>The Global Catalogue of Microorganisms (GCM) 10K type strain sequencing project: providing services to taxonomists for standard genome sequencing and annotation.</title>
        <authorList>
            <consortium name="The Broad Institute Genomics Platform"/>
            <consortium name="The Broad Institute Genome Sequencing Center for Infectious Disease"/>
            <person name="Wu L."/>
            <person name="Ma J."/>
        </authorList>
    </citation>
    <scope>NUCLEOTIDE SEQUENCE [LARGE SCALE GENOMIC DNA]</scope>
    <source>
        <strain evidence="2">NBRC 112299</strain>
    </source>
</reference>
<protein>
    <recommendedName>
        <fullName evidence="3">Aldose 1-epimerase</fullName>
    </recommendedName>
</protein>
<proteinExistence type="predicted"/>
<dbReference type="InterPro" id="IPR014718">
    <property type="entry name" value="GH-type_carb-bd"/>
</dbReference>
<comment type="caution">
    <text evidence="1">The sequence shown here is derived from an EMBL/GenBank/DDBJ whole genome shotgun (WGS) entry which is preliminary data.</text>
</comment>
<dbReference type="Pfam" id="PF01263">
    <property type="entry name" value="Aldose_epim"/>
    <property type="match status" value="1"/>
</dbReference>
<accession>A0ABQ6IEW7</accession>
<dbReference type="Proteomes" id="UP001157125">
    <property type="component" value="Unassembled WGS sequence"/>
</dbReference>
<organism evidence="1 2">
    <name type="scientific">Demequina litorisediminis</name>
    <dbReference type="NCBI Taxonomy" id="1849022"/>
    <lineage>
        <taxon>Bacteria</taxon>
        <taxon>Bacillati</taxon>
        <taxon>Actinomycetota</taxon>
        <taxon>Actinomycetes</taxon>
        <taxon>Micrococcales</taxon>
        <taxon>Demequinaceae</taxon>
        <taxon>Demequina</taxon>
    </lineage>
</organism>
<keyword evidence="2" id="KW-1185">Reference proteome</keyword>
<dbReference type="SUPFAM" id="SSF74650">
    <property type="entry name" value="Galactose mutarotase-like"/>
    <property type="match status" value="1"/>
</dbReference>